<accession>A0ABD2KEG9</accession>
<feature type="compositionally biased region" description="Basic and acidic residues" evidence="2">
    <location>
        <begin position="17"/>
        <end position="41"/>
    </location>
</feature>
<feature type="region of interest" description="Disordered" evidence="2">
    <location>
        <begin position="1"/>
        <end position="42"/>
    </location>
</feature>
<evidence type="ECO:0000256" key="1">
    <source>
        <dbReference type="PROSITE-ProRule" id="PRU00042"/>
    </source>
</evidence>
<keyword evidence="5" id="KW-1185">Reference proteome</keyword>
<dbReference type="PANTHER" id="PTHR15021:SF0">
    <property type="entry name" value="DISCO-RELATED, ISOFORM A-RELATED"/>
    <property type="match status" value="1"/>
</dbReference>
<sequence>MPSQNFTVEFLMGEGFSSKKREKKEEKERRETQKRREARTKAEKKRVKCAKCGKSFCDKGALKIHNSAVHLREMHKCTVKGCQMMFSSRRSRNRHSANPNPKLHCGNVPPLTFRLCSIIQKSFPKVPPVQMSSKGRPVREGKVRKATKMAEDQKEIVQFRPMTENALGEAMRAHWEQILSRQREWQAKSGTNDFRCDGMAMNCANFTSFPPFVLLPRPSHV</sequence>
<dbReference type="SMART" id="SM00355">
    <property type="entry name" value="ZnF_C2H2"/>
    <property type="match status" value="2"/>
</dbReference>
<dbReference type="Gene3D" id="3.30.160.60">
    <property type="entry name" value="Classic Zinc Finger"/>
    <property type="match status" value="1"/>
</dbReference>
<dbReference type="SUPFAM" id="SSF57667">
    <property type="entry name" value="beta-beta-alpha zinc fingers"/>
    <property type="match status" value="1"/>
</dbReference>
<dbReference type="GO" id="GO:0008270">
    <property type="term" value="F:zinc ion binding"/>
    <property type="evidence" value="ECO:0007669"/>
    <property type="project" value="UniProtKB-KW"/>
</dbReference>
<dbReference type="AlphaFoldDB" id="A0ABD2KEG9"/>
<name>A0ABD2KEG9_9BILA</name>
<dbReference type="Proteomes" id="UP001620626">
    <property type="component" value="Unassembled WGS sequence"/>
</dbReference>
<dbReference type="Pfam" id="PF00096">
    <property type="entry name" value="zf-C2H2"/>
    <property type="match status" value="1"/>
</dbReference>
<organism evidence="4 5">
    <name type="scientific">Heterodera trifolii</name>
    <dbReference type="NCBI Taxonomy" id="157864"/>
    <lineage>
        <taxon>Eukaryota</taxon>
        <taxon>Metazoa</taxon>
        <taxon>Ecdysozoa</taxon>
        <taxon>Nematoda</taxon>
        <taxon>Chromadorea</taxon>
        <taxon>Rhabditida</taxon>
        <taxon>Tylenchina</taxon>
        <taxon>Tylenchomorpha</taxon>
        <taxon>Tylenchoidea</taxon>
        <taxon>Heteroderidae</taxon>
        <taxon>Heteroderinae</taxon>
        <taxon>Heterodera</taxon>
    </lineage>
</organism>
<dbReference type="PROSITE" id="PS50157">
    <property type="entry name" value="ZINC_FINGER_C2H2_2"/>
    <property type="match status" value="1"/>
</dbReference>
<dbReference type="InterPro" id="IPR013087">
    <property type="entry name" value="Znf_C2H2_type"/>
</dbReference>
<dbReference type="InterPro" id="IPR036236">
    <property type="entry name" value="Znf_C2H2_sf"/>
</dbReference>
<feature type="region of interest" description="Disordered" evidence="2">
    <location>
        <begin position="126"/>
        <end position="149"/>
    </location>
</feature>
<feature type="compositionally biased region" description="Basic and acidic residues" evidence="2">
    <location>
        <begin position="137"/>
        <end position="149"/>
    </location>
</feature>
<evidence type="ECO:0000259" key="3">
    <source>
        <dbReference type="PROSITE" id="PS50157"/>
    </source>
</evidence>
<dbReference type="EMBL" id="JBICBT010000783">
    <property type="protein sequence ID" value="KAL3101340.1"/>
    <property type="molecule type" value="Genomic_DNA"/>
</dbReference>
<keyword evidence="1" id="KW-0862">Zinc</keyword>
<protein>
    <recommendedName>
        <fullName evidence="3">C2H2-type domain-containing protein</fullName>
    </recommendedName>
</protein>
<proteinExistence type="predicted"/>
<dbReference type="InterPro" id="IPR040436">
    <property type="entry name" value="Disconnected-like"/>
</dbReference>
<gene>
    <name evidence="4" type="ORF">niasHT_028096</name>
</gene>
<evidence type="ECO:0000313" key="5">
    <source>
        <dbReference type="Proteomes" id="UP001620626"/>
    </source>
</evidence>
<dbReference type="PROSITE" id="PS00028">
    <property type="entry name" value="ZINC_FINGER_C2H2_1"/>
    <property type="match status" value="1"/>
</dbReference>
<evidence type="ECO:0000256" key="2">
    <source>
        <dbReference type="SAM" id="MobiDB-lite"/>
    </source>
</evidence>
<reference evidence="4 5" key="1">
    <citation type="submission" date="2024-10" db="EMBL/GenBank/DDBJ databases">
        <authorList>
            <person name="Kim D."/>
        </authorList>
    </citation>
    <scope>NUCLEOTIDE SEQUENCE [LARGE SCALE GENOMIC DNA]</scope>
    <source>
        <strain evidence="4">BH-2024</strain>
    </source>
</reference>
<comment type="caution">
    <text evidence="4">The sequence shown here is derived from an EMBL/GenBank/DDBJ whole genome shotgun (WGS) entry which is preliminary data.</text>
</comment>
<feature type="domain" description="C2H2-type" evidence="3">
    <location>
        <begin position="47"/>
        <end position="75"/>
    </location>
</feature>
<keyword evidence="1" id="KW-0863">Zinc-finger</keyword>
<evidence type="ECO:0000313" key="4">
    <source>
        <dbReference type="EMBL" id="KAL3101340.1"/>
    </source>
</evidence>
<dbReference type="PANTHER" id="PTHR15021">
    <property type="entry name" value="DISCONNECTED-RELATED"/>
    <property type="match status" value="1"/>
</dbReference>
<keyword evidence="1" id="KW-0479">Metal-binding</keyword>